<dbReference type="Pfam" id="PF01071">
    <property type="entry name" value="GARS_A"/>
    <property type="match status" value="1"/>
</dbReference>
<accession>A0A1N7KCQ5</accession>
<dbReference type="PROSITE" id="PS50975">
    <property type="entry name" value="ATP_GRASP"/>
    <property type="match status" value="1"/>
</dbReference>
<dbReference type="Gene3D" id="3.40.50.20">
    <property type="match status" value="1"/>
</dbReference>
<dbReference type="PROSITE" id="PS00184">
    <property type="entry name" value="GARS"/>
    <property type="match status" value="1"/>
</dbReference>
<dbReference type="GO" id="GO:0005524">
    <property type="term" value="F:ATP binding"/>
    <property type="evidence" value="ECO:0007669"/>
    <property type="project" value="UniProtKB-UniRule"/>
</dbReference>
<dbReference type="InterPro" id="IPR020560">
    <property type="entry name" value="PRibGlycinamide_synth_C-dom"/>
</dbReference>
<evidence type="ECO:0000256" key="4">
    <source>
        <dbReference type="ARBA" id="ARBA00013255"/>
    </source>
</evidence>
<reference evidence="16" key="1">
    <citation type="submission" date="2017-01" db="EMBL/GenBank/DDBJ databases">
        <authorList>
            <person name="Varghese N."/>
            <person name="Submissions S."/>
        </authorList>
    </citation>
    <scope>NUCLEOTIDE SEQUENCE [LARGE SCALE GENOMIC DNA]</scope>
    <source>
        <strain evidence="16">DSM 23127</strain>
    </source>
</reference>
<dbReference type="FunFam" id="3.30.1490.20:FF:000006">
    <property type="entry name" value="phosphoribosylamine--glycine ligase, chloroplastic-like"/>
    <property type="match status" value="1"/>
</dbReference>
<evidence type="ECO:0000256" key="6">
    <source>
        <dbReference type="ARBA" id="ARBA00022741"/>
    </source>
</evidence>
<evidence type="ECO:0000256" key="10">
    <source>
        <dbReference type="ARBA" id="ARBA00042242"/>
    </source>
</evidence>
<evidence type="ECO:0000256" key="9">
    <source>
        <dbReference type="ARBA" id="ARBA00038345"/>
    </source>
</evidence>
<dbReference type="OrthoDB" id="9807240at2"/>
<comment type="similarity">
    <text evidence="9 12">Belongs to the GARS family.</text>
</comment>
<dbReference type="Gene3D" id="3.30.470.20">
    <property type="entry name" value="ATP-grasp fold, B domain"/>
    <property type="match status" value="1"/>
</dbReference>
<gene>
    <name evidence="12" type="primary">purD</name>
    <name evidence="15" type="ORF">SAMN05421687_11052</name>
</gene>
<dbReference type="InterPro" id="IPR013815">
    <property type="entry name" value="ATP_grasp_subdomain_1"/>
</dbReference>
<comment type="cofactor">
    <cofactor evidence="2">
        <name>Mg(2+)</name>
        <dbReference type="ChEBI" id="CHEBI:18420"/>
    </cofactor>
</comment>
<evidence type="ECO:0000256" key="7">
    <source>
        <dbReference type="ARBA" id="ARBA00022755"/>
    </source>
</evidence>
<evidence type="ECO:0000313" key="16">
    <source>
        <dbReference type="Proteomes" id="UP000187608"/>
    </source>
</evidence>
<dbReference type="PANTHER" id="PTHR43472:SF1">
    <property type="entry name" value="PHOSPHORIBOSYLAMINE--GLYCINE LIGASE, CHLOROPLASTIC"/>
    <property type="match status" value="1"/>
</dbReference>
<evidence type="ECO:0000313" key="15">
    <source>
        <dbReference type="EMBL" id="SIS59378.1"/>
    </source>
</evidence>
<dbReference type="InterPro" id="IPR020562">
    <property type="entry name" value="PRibGlycinamide_synth_N"/>
</dbReference>
<dbReference type="AlphaFoldDB" id="A0A1N7KCQ5"/>
<evidence type="ECO:0000256" key="1">
    <source>
        <dbReference type="ARBA" id="ARBA00001936"/>
    </source>
</evidence>
<comment type="catalytic activity">
    <reaction evidence="12">
        <text>5-phospho-beta-D-ribosylamine + glycine + ATP = N(1)-(5-phospho-beta-D-ribosyl)glycinamide + ADP + phosphate + H(+)</text>
        <dbReference type="Rhea" id="RHEA:17453"/>
        <dbReference type="ChEBI" id="CHEBI:15378"/>
        <dbReference type="ChEBI" id="CHEBI:30616"/>
        <dbReference type="ChEBI" id="CHEBI:43474"/>
        <dbReference type="ChEBI" id="CHEBI:57305"/>
        <dbReference type="ChEBI" id="CHEBI:58681"/>
        <dbReference type="ChEBI" id="CHEBI:143788"/>
        <dbReference type="ChEBI" id="CHEBI:456216"/>
        <dbReference type="EC" id="6.3.4.13"/>
    </reaction>
</comment>
<feature type="domain" description="ATP-grasp" evidence="14">
    <location>
        <begin position="104"/>
        <end position="310"/>
    </location>
</feature>
<dbReference type="InterPro" id="IPR011761">
    <property type="entry name" value="ATP-grasp"/>
</dbReference>
<evidence type="ECO:0000256" key="12">
    <source>
        <dbReference type="HAMAP-Rule" id="MF_00138"/>
    </source>
</evidence>
<dbReference type="Proteomes" id="UP000187608">
    <property type="component" value="Unassembled WGS sequence"/>
</dbReference>
<dbReference type="GO" id="GO:0004637">
    <property type="term" value="F:phosphoribosylamine-glycine ligase activity"/>
    <property type="evidence" value="ECO:0007669"/>
    <property type="project" value="UniProtKB-UniRule"/>
</dbReference>
<keyword evidence="7 12" id="KW-0658">Purine biosynthesis</keyword>
<dbReference type="InterPro" id="IPR020559">
    <property type="entry name" value="PRibGlycinamide_synth_CS"/>
</dbReference>
<evidence type="ECO:0000259" key="14">
    <source>
        <dbReference type="PROSITE" id="PS50975"/>
    </source>
</evidence>
<dbReference type="RefSeq" id="WP_076560217.1">
    <property type="nucleotide sequence ID" value="NZ_FTOC01000010.1"/>
</dbReference>
<dbReference type="SUPFAM" id="SSF51246">
    <property type="entry name" value="Rudiment single hybrid motif"/>
    <property type="match status" value="1"/>
</dbReference>
<name>A0A1N7KCQ5_9BACI</name>
<dbReference type="InterPro" id="IPR037123">
    <property type="entry name" value="PRibGlycinamide_synth_C_sf"/>
</dbReference>
<dbReference type="HAMAP" id="MF_00138">
    <property type="entry name" value="GARS"/>
    <property type="match status" value="1"/>
</dbReference>
<sequence>MNVLIIGSGGREHSLVQKLTRHQHNVFVAPGNDGMEEATLVDIPETDFDALASYAIEKNIDWTIVGPENPLSEGVVDVFKKQGLNVFGPDKSAALIEGSKRFAKKLMKAYDIPTADYEAFTDIEKAHAYIEEKGAPIVVKADGLAAGKGVVVASTTQEAKEAVSSMLEGDKFGSAGHEVVIEEFLDGKEFSLMAFVEGEKVYPMLPARDHKRAYDGDEGPNTGGMGAFAPVADLSDQKVDVAVNDILIPVAKAMQQEGRPFQGILYAGLIETETGVKVIEFNARFGDPETQVVLPLLKNDLIQVIEDVTNDVDPRLAWRDECSVGVVLASAGYPGAYEKGNLLPDHGHGSGCFTYAGVRQQGEAFVGNGGRVLMAGAVGSDHEEARKVVYQELESFADNDDFYYRTDIAKKV</sequence>
<dbReference type="GO" id="GO:0009113">
    <property type="term" value="P:purine nucleobase biosynthetic process"/>
    <property type="evidence" value="ECO:0007669"/>
    <property type="project" value="InterPro"/>
</dbReference>
<dbReference type="SUPFAM" id="SSF56059">
    <property type="entry name" value="Glutathione synthetase ATP-binding domain-like"/>
    <property type="match status" value="1"/>
</dbReference>
<evidence type="ECO:0000256" key="3">
    <source>
        <dbReference type="ARBA" id="ARBA00005174"/>
    </source>
</evidence>
<evidence type="ECO:0000256" key="8">
    <source>
        <dbReference type="ARBA" id="ARBA00022840"/>
    </source>
</evidence>
<dbReference type="EC" id="6.3.4.13" evidence="4 12"/>
<dbReference type="Gene3D" id="3.30.1490.20">
    <property type="entry name" value="ATP-grasp fold, A domain"/>
    <property type="match status" value="1"/>
</dbReference>
<evidence type="ECO:0000256" key="11">
    <source>
        <dbReference type="ARBA" id="ARBA00042864"/>
    </source>
</evidence>
<evidence type="ECO:0000256" key="5">
    <source>
        <dbReference type="ARBA" id="ARBA00022598"/>
    </source>
</evidence>
<dbReference type="Pfam" id="PF02844">
    <property type="entry name" value="GARS_N"/>
    <property type="match status" value="1"/>
</dbReference>
<evidence type="ECO:0000256" key="13">
    <source>
        <dbReference type="PROSITE-ProRule" id="PRU00409"/>
    </source>
</evidence>
<dbReference type="SMART" id="SM01210">
    <property type="entry name" value="GARS_C"/>
    <property type="match status" value="1"/>
</dbReference>
<dbReference type="STRING" id="570947.SAMN05421687_11052"/>
<dbReference type="EMBL" id="FTOC01000010">
    <property type="protein sequence ID" value="SIS59378.1"/>
    <property type="molecule type" value="Genomic_DNA"/>
</dbReference>
<dbReference type="Pfam" id="PF02843">
    <property type="entry name" value="GARS_C"/>
    <property type="match status" value="1"/>
</dbReference>
<dbReference type="InterPro" id="IPR016185">
    <property type="entry name" value="PreATP-grasp_dom_sf"/>
</dbReference>
<comment type="pathway">
    <text evidence="3 12">Purine metabolism; IMP biosynthesis via de novo pathway; N(1)-(5-phospho-D-ribosyl)glycinamide from 5-phospho-alpha-D-ribose 1-diphosphate: step 2/2.</text>
</comment>
<dbReference type="InterPro" id="IPR020561">
    <property type="entry name" value="PRibGlycinamid_synth_ATP-grasp"/>
</dbReference>
<keyword evidence="16" id="KW-1185">Reference proteome</keyword>
<dbReference type="NCBIfam" id="TIGR00877">
    <property type="entry name" value="purD"/>
    <property type="match status" value="1"/>
</dbReference>
<dbReference type="SUPFAM" id="SSF52440">
    <property type="entry name" value="PreATP-grasp domain"/>
    <property type="match status" value="1"/>
</dbReference>
<keyword evidence="8 13" id="KW-0067">ATP-binding</keyword>
<dbReference type="InterPro" id="IPR000115">
    <property type="entry name" value="PRibGlycinamide_synth"/>
</dbReference>
<keyword evidence="5 12" id="KW-0436">Ligase</keyword>
<dbReference type="UniPathway" id="UPA00074">
    <property type="reaction ID" value="UER00125"/>
</dbReference>
<dbReference type="PANTHER" id="PTHR43472">
    <property type="entry name" value="PHOSPHORIBOSYLAMINE--GLYCINE LIGASE"/>
    <property type="match status" value="1"/>
</dbReference>
<dbReference type="SMART" id="SM01209">
    <property type="entry name" value="GARS_A"/>
    <property type="match status" value="1"/>
</dbReference>
<dbReference type="GO" id="GO:0006189">
    <property type="term" value="P:'de novo' IMP biosynthetic process"/>
    <property type="evidence" value="ECO:0007669"/>
    <property type="project" value="UniProtKB-UniRule"/>
</dbReference>
<dbReference type="GO" id="GO:0046872">
    <property type="term" value="F:metal ion binding"/>
    <property type="evidence" value="ECO:0007669"/>
    <property type="project" value="InterPro"/>
</dbReference>
<protein>
    <recommendedName>
        <fullName evidence="4 12">Phosphoribosylamine--glycine ligase</fullName>
        <ecNumber evidence="4 12">6.3.4.13</ecNumber>
    </recommendedName>
    <alternativeName>
        <fullName evidence="12">GARS</fullName>
    </alternativeName>
    <alternativeName>
        <fullName evidence="10 12">Glycinamide ribonucleotide synthetase</fullName>
    </alternativeName>
    <alternativeName>
        <fullName evidence="11 12">Phosphoribosylglycinamide synthetase</fullName>
    </alternativeName>
</protein>
<keyword evidence="6 13" id="KW-0547">Nucleotide-binding</keyword>
<evidence type="ECO:0000256" key="2">
    <source>
        <dbReference type="ARBA" id="ARBA00001946"/>
    </source>
</evidence>
<dbReference type="InterPro" id="IPR011054">
    <property type="entry name" value="Rudment_hybrid_motif"/>
</dbReference>
<dbReference type="Gene3D" id="3.90.600.10">
    <property type="entry name" value="Phosphoribosylglycinamide synthetase, C-terminal domain"/>
    <property type="match status" value="1"/>
</dbReference>
<proteinExistence type="inferred from homology"/>
<organism evidence="15 16">
    <name type="scientific">Salimicrobium flavidum</name>
    <dbReference type="NCBI Taxonomy" id="570947"/>
    <lineage>
        <taxon>Bacteria</taxon>
        <taxon>Bacillati</taxon>
        <taxon>Bacillota</taxon>
        <taxon>Bacilli</taxon>
        <taxon>Bacillales</taxon>
        <taxon>Bacillaceae</taxon>
        <taxon>Salimicrobium</taxon>
    </lineage>
</organism>
<comment type="cofactor">
    <cofactor evidence="1">
        <name>Mn(2+)</name>
        <dbReference type="ChEBI" id="CHEBI:29035"/>
    </cofactor>
</comment>